<dbReference type="SUPFAM" id="SSF51735">
    <property type="entry name" value="NAD(P)-binding Rossmann-fold domains"/>
    <property type="match status" value="1"/>
</dbReference>
<evidence type="ECO:0000256" key="1">
    <source>
        <dbReference type="ARBA" id="ARBA00001911"/>
    </source>
</evidence>
<comment type="caution">
    <text evidence="6">The sequence shown here is derived from an EMBL/GenBank/DDBJ whole genome shotgun (WGS) entry which is preliminary data.</text>
</comment>
<dbReference type="GO" id="GO:0070403">
    <property type="term" value="F:NAD+ binding"/>
    <property type="evidence" value="ECO:0007669"/>
    <property type="project" value="InterPro"/>
</dbReference>
<evidence type="ECO:0000256" key="2">
    <source>
        <dbReference type="ARBA" id="ARBA00022793"/>
    </source>
</evidence>
<evidence type="ECO:0000313" key="6">
    <source>
        <dbReference type="EMBL" id="PRY36951.1"/>
    </source>
</evidence>
<keyword evidence="2" id="KW-0210">Decarboxylase</keyword>
<evidence type="ECO:0000256" key="4">
    <source>
        <dbReference type="ARBA" id="ARBA00023239"/>
    </source>
</evidence>
<feature type="domain" description="NAD-dependent epimerase/dehydratase" evidence="5">
    <location>
        <begin position="4"/>
        <end position="244"/>
    </location>
</feature>
<protein>
    <submittedName>
        <fullName evidence="6">UDP-glucose 4-epimerase</fullName>
    </submittedName>
</protein>
<evidence type="ECO:0000259" key="5">
    <source>
        <dbReference type="Pfam" id="PF01370"/>
    </source>
</evidence>
<dbReference type="PANTHER" id="PTHR43078">
    <property type="entry name" value="UDP-GLUCURONIC ACID DECARBOXYLASE-RELATED"/>
    <property type="match status" value="1"/>
</dbReference>
<keyword evidence="4" id="KW-0456">Lyase</keyword>
<proteinExistence type="predicted"/>
<evidence type="ECO:0000313" key="7">
    <source>
        <dbReference type="Proteomes" id="UP000239494"/>
    </source>
</evidence>
<reference evidence="6 7" key="1">
    <citation type="submission" date="2018-03" db="EMBL/GenBank/DDBJ databases">
        <title>Genomic Encyclopedia of Archaeal and Bacterial Type Strains, Phase II (KMG-II): from individual species to whole genera.</title>
        <authorList>
            <person name="Goeker M."/>
        </authorList>
    </citation>
    <scope>NUCLEOTIDE SEQUENCE [LARGE SCALE GENOMIC DNA]</scope>
    <source>
        <strain evidence="6 7">DSM 44720</strain>
    </source>
</reference>
<dbReference type="InterPro" id="IPR001509">
    <property type="entry name" value="Epimerase_deHydtase"/>
</dbReference>
<sequence length="326" mass="35237">MRTLVTGGAGFIGSHLTEHLLSAGDEIVVLDDLSIGGEANLAAVSDHPGLRVVVGSVCDRDVVDRCVRDVDRVFHAAASVGVLRILEKPLQGLRTNMRGTEVVLDAALRHDVPILVTSTSEVYGKNSKVGLCEDDDRILGSPLKSRWSYAEAKAVAESLTKGYVTEHGLTAVIVRLFNTVGPRQTGQYGMVVPRFVGQALSGQPLTVYGGGEQIRCFCHVLDVVPAMVALLEDERAHGDVFNLGGTEQVSIADLAERVVAATGSTSEIVHLSYEQAYGEGFEDMRRRVPDSTKALERVGFRPRRSLDDVIADVADHWKSRLEVEHA</sequence>
<keyword evidence="3" id="KW-0520">NAD</keyword>
<dbReference type="GO" id="GO:0005737">
    <property type="term" value="C:cytoplasm"/>
    <property type="evidence" value="ECO:0007669"/>
    <property type="project" value="TreeGrafter"/>
</dbReference>
<dbReference type="UniPathway" id="UPA00796">
    <property type="reaction ID" value="UER00771"/>
</dbReference>
<gene>
    <name evidence="6" type="ORF">CLV43_111323</name>
</gene>
<accession>A0A2T0SU55</accession>
<comment type="cofactor">
    <cofactor evidence="1">
        <name>NAD(+)</name>
        <dbReference type="ChEBI" id="CHEBI:57540"/>
    </cofactor>
</comment>
<organism evidence="6 7">
    <name type="scientific">Umezawaea tangerina</name>
    <dbReference type="NCBI Taxonomy" id="84725"/>
    <lineage>
        <taxon>Bacteria</taxon>
        <taxon>Bacillati</taxon>
        <taxon>Actinomycetota</taxon>
        <taxon>Actinomycetes</taxon>
        <taxon>Pseudonocardiales</taxon>
        <taxon>Pseudonocardiaceae</taxon>
        <taxon>Umezawaea</taxon>
    </lineage>
</organism>
<dbReference type="AlphaFoldDB" id="A0A2T0SU55"/>
<dbReference type="PANTHER" id="PTHR43078:SF6">
    <property type="entry name" value="UDP-GLUCURONIC ACID DECARBOXYLASE 1"/>
    <property type="match status" value="1"/>
</dbReference>
<name>A0A2T0SU55_9PSEU</name>
<dbReference type="GO" id="GO:0033320">
    <property type="term" value="P:UDP-D-xylose biosynthetic process"/>
    <property type="evidence" value="ECO:0007669"/>
    <property type="project" value="UniProtKB-UniPathway"/>
</dbReference>
<dbReference type="GO" id="GO:0042732">
    <property type="term" value="P:D-xylose metabolic process"/>
    <property type="evidence" value="ECO:0007669"/>
    <property type="project" value="InterPro"/>
</dbReference>
<dbReference type="EMBL" id="PVTF01000011">
    <property type="protein sequence ID" value="PRY36951.1"/>
    <property type="molecule type" value="Genomic_DNA"/>
</dbReference>
<dbReference type="Pfam" id="PF01370">
    <property type="entry name" value="Epimerase"/>
    <property type="match status" value="1"/>
</dbReference>
<dbReference type="InterPro" id="IPR044516">
    <property type="entry name" value="UXS-like"/>
</dbReference>
<dbReference type="RefSeq" id="WP_106192437.1">
    <property type="nucleotide sequence ID" value="NZ_PVTF01000011.1"/>
</dbReference>
<dbReference type="Proteomes" id="UP000239494">
    <property type="component" value="Unassembled WGS sequence"/>
</dbReference>
<dbReference type="OrthoDB" id="9801785at2"/>
<dbReference type="InterPro" id="IPR036291">
    <property type="entry name" value="NAD(P)-bd_dom_sf"/>
</dbReference>
<dbReference type="Gene3D" id="3.40.50.720">
    <property type="entry name" value="NAD(P)-binding Rossmann-like Domain"/>
    <property type="match status" value="1"/>
</dbReference>
<evidence type="ECO:0000256" key="3">
    <source>
        <dbReference type="ARBA" id="ARBA00023027"/>
    </source>
</evidence>
<dbReference type="GO" id="GO:0048040">
    <property type="term" value="F:UDP-glucuronate decarboxylase activity"/>
    <property type="evidence" value="ECO:0007669"/>
    <property type="project" value="TreeGrafter"/>
</dbReference>
<keyword evidence="7" id="KW-1185">Reference proteome</keyword>